<keyword evidence="1 3" id="KW-0378">Hydrolase</keyword>
<feature type="domain" description="Alpha/beta hydrolase fold-3" evidence="2">
    <location>
        <begin position="72"/>
        <end position="273"/>
    </location>
</feature>
<proteinExistence type="predicted"/>
<evidence type="ECO:0000256" key="1">
    <source>
        <dbReference type="ARBA" id="ARBA00022801"/>
    </source>
</evidence>
<gene>
    <name evidence="3" type="ORF">GWR20_02430</name>
</gene>
<dbReference type="Pfam" id="PF07859">
    <property type="entry name" value="Abhydrolase_3"/>
    <property type="match status" value="1"/>
</dbReference>
<name>A0A7K3L7B5_9MYCO</name>
<dbReference type="PANTHER" id="PTHR48081:SF8">
    <property type="entry name" value="ALPHA_BETA HYDROLASE FOLD-3 DOMAIN-CONTAINING PROTEIN-RELATED"/>
    <property type="match status" value="1"/>
</dbReference>
<organism evidence="3 4">
    <name type="scientific">Mycolicibacter kumamotonensis</name>
    <dbReference type="NCBI Taxonomy" id="354243"/>
    <lineage>
        <taxon>Bacteria</taxon>
        <taxon>Bacillati</taxon>
        <taxon>Actinomycetota</taxon>
        <taxon>Actinomycetes</taxon>
        <taxon>Mycobacteriales</taxon>
        <taxon>Mycobacteriaceae</taxon>
        <taxon>Mycolicibacter</taxon>
    </lineage>
</organism>
<dbReference type="Proteomes" id="UP000466523">
    <property type="component" value="Unassembled WGS sequence"/>
</dbReference>
<sequence length="300" mass="32793">MAKLLRLSSTLTSTILPRKLDHWVSHPRKPYSGRPPRRVRHKIDVRQADLSGWPVYEVSPKSVAPDALRGHVLYLHGGAYVLDIIPALHWPAIAKIATTLQRTVTVPIYPLAPEHTYREVYPFLLDVYRQVLQTHHPKSVAFMGESAGGGLALGLCHALRAAGLPQPGDALLLSPWLHAALPDPGVAAVAAVDPILSPSVLREAARHYAGGASLDDPLISPSTVPLSGLPRISILTGTHEVLNPDARAFRRRANAEGVELGWYELDGGIHAWMFLPVGRNARDAWDYIRTTVDEQAGEVR</sequence>
<evidence type="ECO:0000313" key="4">
    <source>
        <dbReference type="Proteomes" id="UP000466523"/>
    </source>
</evidence>
<dbReference type="AlphaFoldDB" id="A0A7K3L7B5"/>
<evidence type="ECO:0000313" key="3">
    <source>
        <dbReference type="EMBL" id="NDJ88020.1"/>
    </source>
</evidence>
<protein>
    <submittedName>
        <fullName evidence="3">Alpha/beta hydrolase</fullName>
    </submittedName>
</protein>
<evidence type="ECO:0000259" key="2">
    <source>
        <dbReference type="Pfam" id="PF07859"/>
    </source>
</evidence>
<dbReference type="RefSeq" id="WP_112683814.1">
    <property type="nucleotide sequence ID" value="NZ_JAACYR010000005.1"/>
</dbReference>
<dbReference type="InterPro" id="IPR013094">
    <property type="entry name" value="AB_hydrolase_3"/>
</dbReference>
<dbReference type="Gene3D" id="3.40.50.1820">
    <property type="entry name" value="alpha/beta hydrolase"/>
    <property type="match status" value="1"/>
</dbReference>
<comment type="caution">
    <text evidence="3">The sequence shown here is derived from an EMBL/GenBank/DDBJ whole genome shotgun (WGS) entry which is preliminary data.</text>
</comment>
<reference evidence="3 4" key="1">
    <citation type="submission" date="2020-01" db="EMBL/GenBank/DDBJ databases">
        <authorList>
            <person name="Sanchez-Estrada R."/>
            <person name="Gonzalez-Y-Merchand J.A."/>
            <person name="Rivera-Gutierrez S."/>
        </authorList>
    </citation>
    <scope>NUCLEOTIDE SEQUENCE [LARGE SCALE GENOMIC DNA]</scope>
    <source>
        <strain evidence="3 4">CST 7247</strain>
    </source>
</reference>
<dbReference type="EMBL" id="JAACYR010000005">
    <property type="protein sequence ID" value="NDJ88020.1"/>
    <property type="molecule type" value="Genomic_DNA"/>
</dbReference>
<dbReference type="GO" id="GO:0016787">
    <property type="term" value="F:hydrolase activity"/>
    <property type="evidence" value="ECO:0007669"/>
    <property type="project" value="UniProtKB-KW"/>
</dbReference>
<dbReference type="InterPro" id="IPR029058">
    <property type="entry name" value="AB_hydrolase_fold"/>
</dbReference>
<accession>A0A7K3L7B5</accession>
<dbReference type="PANTHER" id="PTHR48081">
    <property type="entry name" value="AB HYDROLASE SUPERFAMILY PROTEIN C4A8.06C"/>
    <property type="match status" value="1"/>
</dbReference>
<dbReference type="SUPFAM" id="SSF53474">
    <property type="entry name" value="alpha/beta-Hydrolases"/>
    <property type="match status" value="1"/>
</dbReference>
<dbReference type="InterPro" id="IPR050300">
    <property type="entry name" value="GDXG_lipolytic_enzyme"/>
</dbReference>